<dbReference type="Gene3D" id="3.30.420.40">
    <property type="match status" value="2"/>
</dbReference>
<keyword evidence="4" id="KW-1185">Reference proteome</keyword>
<comment type="caution">
    <text evidence="3">The sequence shown here is derived from an EMBL/GenBank/DDBJ whole genome shotgun (WGS) entry which is preliminary data.</text>
</comment>
<evidence type="ECO:0000256" key="1">
    <source>
        <dbReference type="ARBA" id="ARBA00022741"/>
    </source>
</evidence>
<evidence type="ECO:0008006" key="5">
    <source>
        <dbReference type="Google" id="ProtNLM"/>
    </source>
</evidence>
<sequence>MIEISRTVALLEARPSSPSSSIPFIFFRQRRSNSRQPWNVERHFYPSLCILLPPLVLFHRDLKTQAAYPKKHSWILPTAPHRQPAIASSPVAAISPDSASSPDATILLAISPHILYAVLEVDDGVFEVLSTSGDTHLGGDDFNKRIVDWLAETFKRDEDCPKHIDTTLTRAKFEELCSDLLDRLKTPVETTLKDANLSLKDLDEVVLVGG</sequence>
<dbReference type="EMBL" id="CAKMRJ010002223">
    <property type="protein sequence ID" value="CAH1425298.1"/>
    <property type="molecule type" value="Genomic_DNA"/>
</dbReference>
<evidence type="ECO:0000313" key="4">
    <source>
        <dbReference type="Proteomes" id="UP001157418"/>
    </source>
</evidence>
<dbReference type="SUPFAM" id="SSF53067">
    <property type="entry name" value="Actin-like ATPase domain"/>
    <property type="match status" value="1"/>
</dbReference>
<evidence type="ECO:0000313" key="3">
    <source>
        <dbReference type="EMBL" id="CAH1425298.1"/>
    </source>
</evidence>
<dbReference type="GO" id="GO:0005524">
    <property type="term" value="F:ATP binding"/>
    <property type="evidence" value="ECO:0007669"/>
    <property type="project" value="UniProtKB-KW"/>
</dbReference>
<dbReference type="Proteomes" id="UP001157418">
    <property type="component" value="Unassembled WGS sequence"/>
</dbReference>
<keyword evidence="1" id="KW-0547">Nucleotide-binding</keyword>
<dbReference type="AlphaFoldDB" id="A0AAU9MKW8"/>
<protein>
    <recommendedName>
        <fullName evidence="5">Heat shock protein 70</fullName>
    </recommendedName>
</protein>
<dbReference type="Gene3D" id="3.90.640.10">
    <property type="entry name" value="Actin, Chain A, domain 4"/>
    <property type="match status" value="2"/>
</dbReference>
<dbReference type="InterPro" id="IPR043129">
    <property type="entry name" value="ATPase_NBD"/>
</dbReference>
<name>A0AAU9MKW8_9ASTR</name>
<dbReference type="GO" id="GO:0140662">
    <property type="term" value="F:ATP-dependent protein folding chaperone"/>
    <property type="evidence" value="ECO:0007669"/>
    <property type="project" value="InterPro"/>
</dbReference>
<dbReference type="Pfam" id="PF00012">
    <property type="entry name" value="HSP70"/>
    <property type="match status" value="2"/>
</dbReference>
<gene>
    <name evidence="3" type="ORF">LVIROSA_LOCUS12448</name>
</gene>
<dbReference type="PANTHER" id="PTHR19375">
    <property type="entry name" value="HEAT SHOCK PROTEIN 70KDA"/>
    <property type="match status" value="1"/>
</dbReference>
<accession>A0AAU9MKW8</accession>
<reference evidence="3 4" key="1">
    <citation type="submission" date="2022-01" db="EMBL/GenBank/DDBJ databases">
        <authorList>
            <person name="Xiong W."/>
            <person name="Schranz E."/>
        </authorList>
    </citation>
    <scope>NUCLEOTIDE SEQUENCE [LARGE SCALE GENOMIC DNA]</scope>
</reference>
<proteinExistence type="predicted"/>
<evidence type="ECO:0000256" key="2">
    <source>
        <dbReference type="ARBA" id="ARBA00022840"/>
    </source>
</evidence>
<dbReference type="InterPro" id="IPR013126">
    <property type="entry name" value="Hsp_70_fam"/>
</dbReference>
<keyword evidence="2" id="KW-0067">ATP-binding</keyword>
<organism evidence="3 4">
    <name type="scientific">Lactuca virosa</name>
    <dbReference type="NCBI Taxonomy" id="75947"/>
    <lineage>
        <taxon>Eukaryota</taxon>
        <taxon>Viridiplantae</taxon>
        <taxon>Streptophyta</taxon>
        <taxon>Embryophyta</taxon>
        <taxon>Tracheophyta</taxon>
        <taxon>Spermatophyta</taxon>
        <taxon>Magnoliopsida</taxon>
        <taxon>eudicotyledons</taxon>
        <taxon>Gunneridae</taxon>
        <taxon>Pentapetalae</taxon>
        <taxon>asterids</taxon>
        <taxon>campanulids</taxon>
        <taxon>Asterales</taxon>
        <taxon>Asteraceae</taxon>
        <taxon>Cichorioideae</taxon>
        <taxon>Cichorieae</taxon>
        <taxon>Lactucinae</taxon>
        <taxon>Lactuca</taxon>
    </lineage>
</organism>